<feature type="transmembrane region" description="Helical" evidence="13">
    <location>
        <begin position="417"/>
        <end position="438"/>
    </location>
</feature>
<evidence type="ECO:0000256" key="1">
    <source>
        <dbReference type="ARBA" id="ARBA00004477"/>
    </source>
</evidence>
<comment type="similarity">
    <text evidence="3 13">Belongs to the PIGM family.</text>
</comment>
<feature type="transmembrane region" description="Helical" evidence="13">
    <location>
        <begin position="348"/>
        <end position="372"/>
    </location>
</feature>
<reference evidence="14 15" key="1">
    <citation type="journal article" date="2020" name="Genome Biol. Evol.">
        <title>A new high-quality draft genome assembly of the Chinese cordyceps Ophiocordyceps sinensis.</title>
        <authorList>
            <person name="Shu R."/>
            <person name="Zhang J."/>
            <person name="Meng Q."/>
            <person name="Zhang H."/>
            <person name="Zhou G."/>
            <person name="Li M."/>
            <person name="Wu P."/>
            <person name="Zhao Y."/>
            <person name="Chen C."/>
            <person name="Qin Q."/>
        </authorList>
    </citation>
    <scope>NUCLEOTIDE SEQUENCE [LARGE SCALE GENOMIC DNA]</scope>
    <source>
        <strain evidence="14 15">IOZ07</strain>
    </source>
</reference>
<dbReference type="GO" id="GO:1990529">
    <property type="term" value="C:glycosylphosphatidylinositol-mannosyltransferase I complex"/>
    <property type="evidence" value="ECO:0007669"/>
    <property type="project" value="TreeGrafter"/>
</dbReference>
<keyword evidence="5 13" id="KW-0337">GPI-anchor biosynthesis</keyword>
<keyword evidence="8 13" id="KW-0812">Transmembrane</keyword>
<evidence type="ECO:0000313" key="14">
    <source>
        <dbReference type="EMBL" id="KAF4505606.1"/>
    </source>
</evidence>
<evidence type="ECO:0000313" key="15">
    <source>
        <dbReference type="Proteomes" id="UP000557566"/>
    </source>
</evidence>
<dbReference type="EMBL" id="JAAVMX010000008">
    <property type="protein sequence ID" value="KAF4505606.1"/>
    <property type="molecule type" value="Genomic_DNA"/>
</dbReference>
<dbReference type="OrthoDB" id="1741594at2759"/>
<comment type="caution">
    <text evidence="14">The sequence shown here is derived from an EMBL/GenBank/DDBJ whole genome shotgun (WGS) entry which is preliminary data.</text>
</comment>
<feature type="transmembrane region" description="Helical" evidence="13">
    <location>
        <begin position="317"/>
        <end position="336"/>
    </location>
</feature>
<comment type="subcellular location">
    <subcellularLocation>
        <location evidence="1 13">Endoplasmic reticulum membrane</location>
        <topology evidence="1 13">Multi-pass membrane protein</topology>
    </subcellularLocation>
</comment>
<proteinExistence type="inferred from homology"/>
<evidence type="ECO:0000256" key="11">
    <source>
        <dbReference type="ARBA" id="ARBA00023136"/>
    </source>
</evidence>
<dbReference type="Proteomes" id="UP000557566">
    <property type="component" value="Unassembled WGS sequence"/>
</dbReference>
<dbReference type="GO" id="GO:0006506">
    <property type="term" value="P:GPI anchor biosynthetic process"/>
    <property type="evidence" value="ECO:0007669"/>
    <property type="project" value="UniProtKB-UniPathway"/>
</dbReference>
<feature type="transmembrane region" description="Helical" evidence="13">
    <location>
        <begin position="100"/>
        <end position="123"/>
    </location>
</feature>
<evidence type="ECO:0000256" key="3">
    <source>
        <dbReference type="ARBA" id="ARBA00011071"/>
    </source>
</evidence>
<dbReference type="Pfam" id="PF05007">
    <property type="entry name" value="Mannosyl_trans"/>
    <property type="match status" value="1"/>
</dbReference>
<evidence type="ECO:0000256" key="6">
    <source>
        <dbReference type="ARBA" id="ARBA00022676"/>
    </source>
</evidence>
<dbReference type="InterPro" id="IPR007704">
    <property type="entry name" value="PIG-M"/>
</dbReference>
<evidence type="ECO:0000256" key="12">
    <source>
        <dbReference type="ARBA" id="ARBA00025399"/>
    </source>
</evidence>
<comment type="pathway">
    <text evidence="2 13">Glycolipid biosynthesis; glycosylphosphatidylinositol-anchor biosynthesis.</text>
</comment>
<dbReference type="GO" id="GO:0051751">
    <property type="term" value="F:alpha-1,4-mannosyltransferase activity"/>
    <property type="evidence" value="ECO:0007669"/>
    <property type="project" value="InterPro"/>
</dbReference>
<keyword evidence="7 13" id="KW-0808">Transferase</keyword>
<gene>
    <name evidence="14" type="ORF">G6O67_007537</name>
</gene>
<evidence type="ECO:0000256" key="9">
    <source>
        <dbReference type="ARBA" id="ARBA00022824"/>
    </source>
</evidence>
<dbReference type="PANTHER" id="PTHR12886">
    <property type="entry name" value="PIG-M MANNOSYLTRANSFERASE"/>
    <property type="match status" value="1"/>
</dbReference>
<evidence type="ECO:0000256" key="10">
    <source>
        <dbReference type="ARBA" id="ARBA00022989"/>
    </source>
</evidence>
<feature type="transmembrane region" description="Helical" evidence="13">
    <location>
        <begin position="252"/>
        <end position="271"/>
    </location>
</feature>
<evidence type="ECO:0000256" key="5">
    <source>
        <dbReference type="ARBA" id="ARBA00022502"/>
    </source>
</evidence>
<keyword evidence="15" id="KW-1185">Reference proteome</keyword>
<sequence>MSILTPLLRPAPLFLVAALLRLGLLVYGSWQDAHSAVKYTDVDYLVFTDAARFVARGVHGGGGHEGLGPAASPASPYARDTYRYTPLLAWLLVPTATPGLFAFGKVVFAAADLVAGALILGLLRRRTRLVRRRRGDSQTTEASDAAFAALWLWNPMVAIISTRGSSEGLLGVLTMALLWAVETRRVDLAGFVLGLAVHFKIYPFIYAPAIVWWMDDEHMTETTTSPCSKRAPEPQSLIAVLARFCSPARIRLAVVSLATFMGLNLLMYSIYGTPFLIHTYLHHSTRIDHRHNFSPYNVLLYLTSATPSSSSWPRIESLAFAPQLLLSCVLIPLAVAKKDLATAMMAQTFAFVTFNKVCTSQYFLWYMVFLPLYLPGSSLLRKPALGIAALALWVAGQAAWLHQAYRLEFLGESTFSPGLWLASLAFFLVNCWILGIIISDGAGGGPEGTTAKAHVE</sequence>
<feature type="transmembrane region" description="Helical" evidence="13">
    <location>
        <begin position="384"/>
        <end position="405"/>
    </location>
</feature>
<keyword evidence="11 13" id="KW-0472">Membrane</keyword>
<dbReference type="GO" id="GO:0005789">
    <property type="term" value="C:endoplasmic reticulum membrane"/>
    <property type="evidence" value="ECO:0007669"/>
    <property type="project" value="UniProtKB-SubCell"/>
</dbReference>
<comment type="function">
    <text evidence="12 13">Mannosyltransferase involved in glycosylphosphatidylinositol-anchor biosynthesis. Transfers the first alpha-1,4-mannose to GlcN-acyl-PI during GPI precursor assembly. Required for cell wall integrity.</text>
</comment>
<dbReference type="EC" id="2.4.1.-" evidence="13"/>
<dbReference type="AlphaFoldDB" id="A0A8H4LUU6"/>
<accession>A0A8H4LUU6</accession>
<evidence type="ECO:0000256" key="7">
    <source>
        <dbReference type="ARBA" id="ARBA00022679"/>
    </source>
</evidence>
<evidence type="ECO:0000256" key="2">
    <source>
        <dbReference type="ARBA" id="ARBA00004687"/>
    </source>
</evidence>
<dbReference type="UniPathway" id="UPA00196"/>
<keyword evidence="10 13" id="KW-1133">Transmembrane helix</keyword>
<keyword evidence="9 13" id="KW-0256">Endoplasmic reticulum</keyword>
<protein>
    <recommendedName>
        <fullName evidence="4 13">GPI mannosyltransferase 1</fullName>
        <ecNumber evidence="13">2.4.1.-</ecNumber>
    </recommendedName>
    <alternativeName>
        <fullName evidence="13">GPI mannosyltransferase I</fullName>
    </alternativeName>
</protein>
<name>A0A8H4LUU6_9HYPO</name>
<keyword evidence="6 13" id="KW-0328">Glycosyltransferase</keyword>
<feature type="transmembrane region" description="Helical" evidence="13">
    <location>
        <begin position="12"/>
        <end position="30"/>
    </location>
</feature>
<dbReference type="GO" id="GO:0004376">
    <property type="term" value="F:GPI mannosyltransferase activity"/>
    <property type="evidence" value="ECO:0007669"/>
    <property type="project" value="InterPro"/>
</dbReference>
<evidence type="ECO:0000256" key="8">
    <source>
        <dbReference type="ARBA" id="ARBA00022692"/>
    </source>
</evidence>
<evidence type="ECO:0000256" key="4">
    <source>
        <dbReference type="ARBA" id="ARBA00013797"/>
    </source>
</evidence>
<organism evidence="14 15">
    <name type="scientific">Ophiocordyceps sinensis</name>
    <dbReference type="NCBI Taxonomy" id="72228"/>
    <lineage>
        <taxon>Eukaryota</taxon>
        <taxon>Fungi</taxon>
        <taxon>Dikarya</taxon>
        <taxon>Ascomycota</taxon>
        <taxon>Pezizomycotina</taxon>
        <taxon>Sordariomycetes</taxon>
        <taxon>Hypocreomycetidae</taxon>
        <taxon>Hypocreales</taxon>
        <taxon>Ophiocordycipitaceae</taxon>
        <taxon>Ophiocordyceps</taxon>
    </lineage>
</organism>
<dbReference type="PANTHER" id="PTHR12886:SF0">
    <property type="entry name" value="GPI MANNOSYLTRANSFERASE 1"/>
    <property type="match status" value="1"/>
</dbReference>
<evidence type="ECO:0000256" key="13">
    <source>
        <dbReference type="RuleBase" id="RU365064"/>
    </source>
</evidence>